<sequence length="182" mass="20234">MLLLLLLLLSRFSRVRLYFPGGSDGKASAYNAGDPDRIPERRKSSGEGNSNPFQYSCLENPTGVAWDRGAWWAAVYGVTQSRTQLKRLSSSSSSSIKVQNMPNAKFTAVADREIVCHQRNSSVNLPAAYDTSIKPVKLFFISEDKKLVSRELSSPKANGYKQFGVQNVYESSSLMKGREKKD</sequence>
<dbReference type="EMBL" id="JAKZEL010000001">
    <property type="protein sequence ID" value="KAI4548515.1"/>
    <property type="molecule type" value="Genomic_DNA"/>
</dbReference>
<accession>A0AAD4YF05</accession>
<proteinExistence type="predicted"/>
<keyword evidence="2" id="KW-0732">Signal</keyword>
<feature type="compositionally biased region" description="Basic and acidic residues" evidence="1">
    <location>
        <begin position="34"/>
        <end position="45"/>
    </location>
</feature>
<keyword evidence="4" id="KW-1185">Reference proteome</keyword>
<reference evidence="3" key="1">
    <citation type="submission" date="2022-03" db="EMBL/GenBank/DDBJ databases">
        <title>Genomic analyses of argali, domestic sheep and their hybrids provide insights into chromosomal evolution, heterosis and genetic basis of agronomic traits.</title>
        <authorList>
            <person name="Li M."/>
        </authorList>
    </citation>
    <scope>NUCLEOTIDE SEQUENCE</scope>
    <source>
        <strain evidence="3">CAU-MHL-2022a</strain>
        <tissue evidence="3">Skin</tissue>
    </source>
</reference>
<feature type="signal peptide" evidence="2">
    <location>
        <begin position="1"/>
        <end position="17"/>
    </location>
</feature>
<dbReference type="Proteomes" id="UP001214576">
    <property type="component" value="Unassembled WGS sequence"/>
</dbReference>
<evidence type="ECO:0000256" key="1">
    <source>
        <dbReference type="SAM" id="MobiDB-lite"/>
    </source>
</evidence>
<organism evidence="3 4">
    <name type="scientific">Ovis ammon polii</name>
    <dbReference type="NCBI Taxonomy" id="230172"/>
    <lineage>
        <taxon>Eukaryota</taxon>
        <taxon>Metazoa</taxon>
        <taxon>Chordata</taxon>
        <taxon>Craniata</taxon>
        <taxon>Vertebrata</taxon>
        <taxon>Euteleostomi</taxon>
        <taxon>Mammalia</taxon>
        <taxon>Eutheria</taxon>
        <taxon>Laurasiatheria</taxon>
        <taxon>Artiodactyla</taxon>
        <taxon>Ruminantia</taxon>
        <taxon>Pecora</taxon>
        <taxon>Bovidae</taxon>
        <taxon>Caprinae</taxon>
        <taxon>Ovis</taxon>
    </lineage>
</organism>
<name>A0AAD4YF05_OVIAM</name>
<evidence type="ECO:0000313" key="3">
    <source>
        <dbReference type="EMBL" id="KAI4548515.1"/>
    </source>
</evidence>
<feature type="region of interest" description="Disordered" evidence="1">
    <location>
        <begin position="29"/>
        <end position="52"/>
    </location>
</feature>
<protein>
    <submittedName>
        <fullName evidence="3">Uncharacterized protein</fullName>
    </submittedName>
</protein>
<feature type="chain" id="PRO_5042206605" evidence="2">
    <location>
        <begin position="18"/>
        <end position="182"/>
    </location>
</feature>
<comment type="caution">
    <text evidence="3">The sequence shown here is derived from an EMBL/GenBank/DDBJ whole genome shotgun (WGS) entry which is preliminary data.</text>
</comment>
<gene>
    <name evidence="3" type="ORF">MG293_000845</name>
</gene>
<dbReference type="AlphaFoldDB" id="A0AAD4YF05"/>
<evidence type="ECO:0000313" key="4">
    <source>
        <dbReference type="Proteomes" id="UP001214576"/>
    </source>
</evidence>
<evidence type="ECO:0000256" key="2">
    <source>
        <dbReference type="SAM" id="SignalP"/>
    </source>
</evidence>